<feature type="compositionally biased region" description="Basic residues" evidence="5">
    <location>
        <begin position="117"/>
        <end position="127"/>
    </location>
</feature>
<reference evidence="8 9" key="1">
    <citation type="journal article" date="2004" name="Nature">
        <title>Genome evolution in yeasts.</title>
        <authorList>
            <consortium name="Genolevures"/>
            <person name="Dujon B."/>
            <person name="Sherman D."/>
            <person name="Fischer G."/>
            <person name="Durrens P."/>
            <person name="Casaregola S."/>
            <person name="Lafontaine I."/>
            <person name="de Montigny J."/>
            <person name="Marck C."/>
            <person name="Neuveglise C."/>
            <person name="Talla E."/>
            <person name="Goffard N."/>
            <person name="Frangeul L."/>
            <person name="Aigle M."/>
            <person name="Anthouard V."/>
            <person name="Babour A."/>
            <person name="Barbe V."/>
            <person name="Barnay S."/>
            <person name="Blanchin S."/>
            <person name="Beckerich J.M."/>
            <person name="Beyne E."/>
            <person name="Bleykasten C."/>
            <person name="Boisrame A."/>
            <person name="Boyer J."/>
            <person name="Cattolico L."/>
            <person name="Confanioleri F."/>
            <person name="de Daruvar A."/>
            <person name="Despons L."/>
            <person name="Fabre E."/>
            <person name="Fairhead C."/>
            <person name="Ferry-Dumazet H."/>
            <person name="Groppi A."/>
            <person name="Hantraye F."/>
            <person name="Hennequin C."/>
            <person name="Jauniaux N."/>
            <person name="Joyet P."/>
            <person name="Kachouri R."/>
            <person name="Kerrest A."/>
            <person name="Koszul R."/>
            <person name="Lemaire M."/>
            <person name="Lesur I."/>
            <person name="Ma L."/>
            <person name="Muller H."/>
            <person name="Nicaud J.M."/>
            <person name="Nikolski M."/>
            <person name="Oztas S."/>
            <person name="Ozier-Kalogeropoulos O."/>
            <person name="Pellenz S."/>
            <person name="Potier S."/>
            <person name="Richard G.F."/>
            <person name="Straub M.L."/>
            <person name="Suleau A."/>
            <person name="Swennene D."/>
            <person name="Tekaia F."/>
            <person name="Wesolowski-Louvel M."/>
            <person name="Westhof E."/>
            <person name="Wirth B."/>
            <person name="Zeniou-Meyer M."/>
            <person name="Zivanovic I."/>
            <person name="Bolotin-Fukuhara M."/>
            <person name="Thierry A."/>
            <person name="Bouchier C."/>
            <person name="Caudron B."/>
            <person name="Scarpelli C."/>
            <person name="Gaillardin C."/>
            <person name="Weissenbach J."/>
            <person name="Wincker P."/>
            <person name="Souciet J.L."/>
        </authorList>
    </citation>
    <scope>NUCLEOTIDE SEQUENCE [LARGE SCALE GENOMIC DNA]</scope>
    <source>
        <strain evidence="9">ATCC 2001 / BCRC 20586 / JCM 3761 / NBRC 0622 / NRRL Y-65 / CBS 138</strain>
    </source>
</reference>
<dbReference type="EMBL" id="CR380958">
    <property type="protein sequence ID" value="CAG62288.1"/>
    <property type="molecule type" value="Genomic_DNA"/>
</dbReference>
<dbReference type="GO" id="GO:0000978">
    <property type="term" value="F:RNA polymerase II cis-regulatory region sequence-specific DNA binding"/>
    <property type="evidence" value="ECO:0007669"/>
    <property type="project" value="TreeGrafter"/>
</dbReference>
<dbReference type="InParanoid" id="Q6FKD0"/>
<evidence type="ECO:0000313" key="8">
    <source>
        <dbReference type="EMBL" id="CAG62288.1"/>
    </source>
</evidence>
<dbReference type="PANTHER" id="PTHR23235">
    <property type="entry name" value="KRUEPPEL-LIKE TRANSCRIPTION FACTOR"/>
    <property type="match status" value="1"/>
</dbReference>
<feature type="region of interest" description="Disordered" evidence="5">
    <location>
        <begin position="86"/>
        <end position="135"/>
    </location>
</feature>
<evidence type="ECO:0000256" key="4">
    <source>
        <dbReference type="PROSITE-ProRule" id="PRU00042"/>
    </source>
</evidence>
<dbReference type="FunFam" id="3.30.160.60:FF:000446">
    <property type="entry name" value="Zinc finger protein"/>
    <property type="match status" value="1"/>
</dbReference>
<keyword evidence="2 4" id="KW-0863">Zinc-finger</keyword>
<dbReference type="SMART" id="SM00355">
    <property type="entry name" value="ZnF_C2H2"/>
    <property type="match status" value="2"/>
</dbReference>
<evidence type="ECO:0000313" key="9">
    <source>
        <dbReference type="Proteomes" id="UP000002428"/>
    </source>
</evidence>
<evidence type="ECO:0000256" key="5">
    <source>
        <dbReference type="SAM" id="MobiDB-lite"/>
    </source>
</evidence>
<dbReference type="PROSITE" id="PS00028">
    <property type="entry name" value="ZINC_FINGER_C2H2_1"/>
    <property type="match status" value="1"/>
</dbReference>
<feature type="compositionally biased region" description="Basic and acidic residues" evidence="5">
    <location>
        <begin position="102"/>
        <end position="111"/>
    </location>
</feature>
<gene>
    <name evidence="7 8" type="ordered locus">CAGL0L12562g</name>
</gene>
<proteinExistence type="predicted"/>
<dbReference type="OMA" id="HYDTLTC"/>
<dbReference type="InterPro" id="IPR013087">
    <property type="entry name" value="Znf_C2H2_type"/>
</dbReference>
<dbReference type="Proteomes" id="UP000002428">
    <property type="component" value="Chromosome L"/>
</dbReference>
<sequence>MSTGDDLLFYKRATDAVVSTTLGITSVEPTIRELLRRIKQEPAWGSVQRSNEVEVEQRSVPTTVSTASLHVTPMLSDVYKAKQEETTMSPVISEKNAVNSGDSDRSVRVKSEGSSTKSHKVVKKTSTKPKDKSKSEEDTVYHYCSQCSLKFNRSSDLRRHERAHLLVLPYICTQCGKGFARKDALKRHSGTMTCKRNRRKLMEAAGREVSELINEAIKTGRSL</sequence>
<dbReference type="Pfam" id="PF00096">
    <property type="entry name" value="zf-C2H2"/>
    <property type="match status" value="2"/>
</dbReference>
<dbReference type="PANTHER" id="PTHR23235:SF120">
    <property type="entry name" value="KRUPPEL-LIKE FACTOR 15"/>
    <property type="match status" value="1"/>
</dbReference>
<evidence type="ECO:0000259" key="6">
    <source>
        <dbReference type="PROSITE" id="PS50157"/>
    </source>
</evidence>
<dbReference type="GO" id="GO:0000981">
    <property type="term" value="F:DNA-binding transcription factor activity, RNA polymerase II-specific"/>
    <property type="evidence" value="ECO:0007669"/>
    <property type="project" value="EnsemblFungi"/>
</dbReference>
<dbReference type="KEGG" id="cgr:2890600"/>
<keyword evidence="1" id="KW-0479">Metal-binding</keyword>
<feature type="domain" description="C2H2-type" evidence="6">
    <location>
        <begin position="142"/>
        <end position="169"/>
    </location>
</feature>
<name>Q6FKD0_CANGA</name>
<dbReference type="SUPFAM" id="SSF57667">
    <property type="entry name" value="beta-beta-alpha zinc fingers"/>
    <property type="match status" value="1"/>
</dbReference>
<dbReference type="PROSITE" id="PS50157">
    <property type="entry name" value="ZINC_FINGER_C2H2_2"/>
    <property type="match status" value="2"/>
</dbReference>
<feature type="compositionally biased region" description="Polar residues" evidence="5">
    <location>
        <begin position="86"/>
        <end position="101"/>
    </location>
</feature>
<organism evidence="8 9">
    <name type="scientific">Candida glabrata (strain ATCC 2001 / BCRC 20586 / JCM 3761 / NBRC 0622 / NRRL Y-65 / CBS 138)</name>
    <name type="common">Yeast</name>
    <name type="synonym">Nakaseomyces glabratus</name>
    <dbReference type="NCBI Taxonomy" id="284593"/>
    <lineage>
        <taxon>Eukaryota</taxon>
        <taxon>Fungi</taxon>
        <taxon>Dikarya</taxon>
        <taxon>Ascomycota</taxon>
        <taxon>Saccharomycotina</taxon>
        <taxon>Saccharomycetes</taxon>
        <taxon>Saccharomycetales</taxon>
        <taxon>Saccharomycetaceae</taxon>
        <taxon>Nakaseomyces</taxon>
    </lineage>
</organism>
<accession>Q6FKD0</accession>
<evidence type="ECO:0000256" key="2">
    <source>
        <dbReference type="ARBA" id="ARBA00022771"/>
    </source>
</evidence>
<dbReference type="Gene3D" id="3.30.160.60">
    <property type="entry name" value="Classic Zinc Finger"/>
    <property type="match status" value="1"/>
</dbReference>
<dbReference type="HOGENOM" id="CLU_040688_2_0_1"/>
<evidence type="ECO:0000256" key="3">
    <source>
        <dbReference type="ARBA" id="ARBA00022833"/>
    </source>
</evidence>
<dbReference type="GO" id="GO:0045944">
    <property type="term" value="P:positive regulation of transcription by RNA polymerase II"/>
    <property type="evidence" value="ECO:0007669"/>
    <property type="project" value="EnsemblFungi"/>
</dbReference>
<dbReference type="VEuPathDB" id="FungiDB:CAGL0L12562g"/>
<dbReference type="GO" id="GO:0031335">
    <property type="term" value="P:regulation of sulfur amino acid metabolic process"/>
    <property type="evidence" value="ECO:0007669"/>
    <property type="project" value="EnsemblFungi"/>
</dbReference>
<feature type="domain" description="C2H2-type" evidence="6">
    <location>
        <begin position="170"/>
        <end position="197"/>
    </location>
</feature>
<evidence type="ECO:0000256" key="1">
    <source>
        <dbReference type="ARBA" id="ARBA00022723"/>
    </source>
</evidence>
<keyword evidence="9" id="KW-1185">Reference proteome</keyword>
<dbReference type="CGD" id="CAL0136080">
    <property type="gene designation" value="CAGL0L12562g"/>
</dbReference>
<dbReference type="eggNOG" id="KOG1721">
    <property type="taxonomic scope" value="Eukaryota"/>
</dbReference>
<dbReference type="AlphaFoldDB" id="Q6FKD0"/>
<dbReference type="FunCoup" id="Q6FKD0">
    <property type="interactions" value="4231"/>
</dbReference>
<dbReference type="GO" id="GO:0008270">
    <property type="term" value="F:zinc ion binding"/>
    <property type="evidence" value="ECO:0007669"/>
    <property type="project" value="UniProtKB-KW"/>
</dbReference>
<evidence type="ECO:0000313" key="7">
    <source>
        <dbReference type="CGD" id="CAL0136080"/>
    </source>
</evidence>
<protein>
    <recommendedName>
        <fullName evidence="6">C2H2-type domain-containing protein</fullName>
    </recommendedName>
</protein>
<keyword evidence="3" id="KW-0862">Zinc</keyword>
<dbReference type="GO" id="GO:0000122">
    <property type="term" value="P:negative regulation of transcription by RNA polymerase II"/>
    <property type="evidence" value="ECO:0007669"/>
    <property type="project" value="EnsemblFungi"/>
</dbReference>
<dbReference type="InterPro" id="IPR036236">
    <property type="entry name" value="Znf_C2H2_sf"/>
</dbReference>